<dbReference type="InterPro" id="IPR001590">
    <property type="entry name" value="Peptidase_M12B"/>
</dbReference>
<dbReference type="SUPFAM" id="SSF89260">
    <property type="entry name" value="Collagen-binding domain"/>
    <property type="match status" value="1"/>
</dbReference>
<protein>
    <submittedName>
        <fullName evidence="4">Uncharacterized protein</fullName>
    </submittedName>
</protein>
<name>A0A368NFA0_9GAMM</name>
<dbReference type="GO" id="GO:0006508">
    <property type="term" value="P:proteolysis"/>
    <property type="evidence" value="ECO:0007669"/>
    <property type="project" value="InterPro"/>
</dbReference>
<keyword evidence="5" id="KW-1185">Reference proteome</keyword>
<comment type="caution">
    <text evidence="4">The sequence shown here is derived from an EMBL/GenBank/DDBJ whole genome shotgun (WGS) entry which is preliminary data.</text>
</comment>
<evidence type="ECO:0000259" key="3">
    <source>
        <dbReference type="PROSITE" id="PS50853"/>
    </source>
</evidence>
<keyword evidence="1" id="KW-0732">Signal</keyword>
<reference evidence="4 5" key="1">
    <citation type="submission" date="2018-07" db="EMBL/GenBank/DDBJ databases">
        <title>Corallincola holothuriorum sp. nov., a new facultative anaerobe isolated from sea cucumber Apostichopus japonicus.</title>
        <authorList>
            <person name="Xia H."/>
        </authorList>
    </citation>
    <scope>NUCLEOTIDE SEQUENCE [LARGE SCALE GENOMIC DNA]</scope>
    <source>
        <strain evidence="4 5">C4</strain>
    </source>
</reference>
<sequence>MKKLYAGMLLAFGLSSSLAHASQFSDWQPITKAKRVKVEMTELASRSSDGSRYAVDIDALSDLLLNVDGDTVITLPLPDGTFSDFILTPSDVLPESLRKKFPNMRTFTGVESGEPDNWARFEITPSGFHGMLVRDGDVLFIDPEYRSNKREYISYRRTDALPLSEQVKQDRHAPRLIPLAERAEQIVVAAAAGDAVLKRTYRIAVSANGEYTQFHGGTVESGLAAVVTMINRVDGIYMSELGIHLTLVPENDQLIFTNPSTDPFSNDGGDIDRNASAINSRIGSNAYDIGHVVTTGSGGLAYLGAVCSSYKAGGTTGSGYPVNDSFHVDYVAHEIGHQFGGDHTFNGYRGSCNGNRASGSAYEPGSGSTIMGYAGICSGINTQNNSDPFFHSRSLDQIRSYIASGGNCSQNSSTGNSVPLVNAGANYTIPANTPFTLTGSASDGESDTLTYEWQQFDLGPREDDASDIRDDGQRTIFRAWKPTNEPSRTFPRMQDVLDGSTVLGESYPTANRDMTFRLIVRDGKGGTHYDTTKVTVKNTGAAFAMTYPNGGESVAAGTRDITWNTAGTSGAPISCASVDIALSTNGGATFSQTLASGVANSGSASVVFPNQKVSAARVKVSCSDNVFFAVSANDFAIDSDGGSQCQIPATPNQPTADVIDTNTYTISWSAAANAETYQVQTWKEGDEWQDYSVTELMTATISDEQAMSYARVIGVNSCAERGTASAYVEVDLSGEPCTAPVKPSTPVASNVGANSYTISWNAVNGAGLYQVQRWNDTAKQWQDFRSVTETQLTVNDETDAVVYLRVIAASNCGSLSDASGYVTINLVVEPCDELPATNRPTVTDVGGAAYTLSWGSVNGAASYQVQTWSGSEWLNYQTTTETTFTVTGVSERTAYARIIAINECGGRGKASAYATIQLTGGGDVYQGVISSSGGSVVEPNGNYFQYNGGTLTATLEGPENANFDLYLYKWNGRNWVRIRVSNSGDSSESISYQAGSGYYYYRVYSTQGGGSYTLSIVK</sequence>
<dbReference type="InterPro" id="IPR036116">
    <property type="entry name" value="FN3_sf"/>
</dbReference>
<dbReference type="RefSeq" id="WP_114338812.1">
    <property type="nucleotide sequence ID" value="NZ_QPID01000007.1"/>
</dbReference>
<gene>
    <name evidence="4" type="ORF">DU002_12955</name>
</gene>
<dbReference type="OrthoDB" id="5242130at2"/>
<dbReference type="SUPFAM" id="SSF49265">
    <property type="entry name" value="Fibronectin type III"/>
    <property type="match status" value="1"/>
</dbReference>
<dbReference type="GO" id="GO:0004222">
    <property type="term" value="F:metalloendopeptidase activity"/>
    <property type="evidence" value="ECO:0007669"/>
    <property type="project" value="InterPro"/>
</dbReference>
<dbReference type="PROSITE" id="PS50215">
    <property type="entry name" value="ADAM_MEPRO"/>
    <property type="match status" value="1"/>
</dbReference>
<dbReference type="SMART" id="SM00060">
    <property type="entry name" value="FN3"/>
    <property type="match status" value="3"/>
</dbReference>
<evidence type="ECO:0000259" key="2">
    <source>
        <dbReference type="PROSITE" id="PS50215"/>
    </source>
</evidence>
<dbReference type="Gene3D" id="2.60.40.10">
    <property type="entry name" value="Immunoglobulins"/>
    <property type="match status" value="3"/>
</dbReference>
<dbReference type="InterPro" id="IPR024079">
    <property type="entry name" value="MetalloPept_cat_dom_sf"/>
</dbReference>
<feature type="signal peptide" evidence="1">
    <location>
        <begin position="1"/>
        <end position="21"/>
    </location>
</feature>
<dbReference type="Gene3D" id="3.40.390.10">
    <property type="entry name" value="Collagenase (Catalytic Domain)"/>
    <property type="match status" value="1"/>
</dbReference>
<evidence type="ECO:0000256" key="1">
    <source>
        <dbReference type="SAM" id="SignalP"/>
    </source>
</evidence>
<dbReference type="CDD" id="cd00063">
    <property type="entry name" value="FN3"/>
    <property type="match status" value="1"/>
</dbReference>
<dbReference type="InterPro" id="IPR013783">
    <property type="entry name" value="Ig-like_fold"/>
</dbReference>
<dbReference type="EMBL" id="QPID01000007">
    <property type="protein sequence ID" value="RCU49252.1"/>
    <property type="molecule type" value="Genomic_DNA"/>
</dbReference>
<dbReference type="PANTHER" id="PTHR11905:SF159">
    <property type="entry name" value="ADAM METALLOPROTEASE"/>
    <property type="match status" value="1"/>
</dbReference>
<dbReference type="PANTHER" id="PTHR11905">
    <property type="entry name" value="ADAM A DISINTEGRIN AND METALLOPROTEASE DOMAIN"/>
    <property type="match status" value="1"/>
</dbReference>
<evidence type="ECO:0000313" key="5">
    <source>
        <dbReference type="Proteomes" id="UP000252558"/>
    </source>
</evidence>
<organism evidence="4 5">
    <name type="scientific">Corallincola holothuriorum</name>
    <dbReference type="NCBI Taxonomy" id="2282215"/>
    <lineage>
        <taxon>Bacteria</taxon>
        <taxon>Pseudomonadati</taxon>
        <taxon>Pseudomonadota</taxon>
        <taxon>Gammaproteobacteria</taxon>
        <taxon>Alteromonadales</taxon>
        <taxon>Psychromonadaceae</taxon>
        <taxon>Corallincola</taxon>
    </lineage>
</organism>
<feature type="domain" description="Peptidase M12B" evidence="2">
    <location>
        <begin position="199"/>
        <end position="402"/>
    </location>
</feature>
<evidence type="ECO:0000313" key="4">
    <source>
        <dbReference type="EMBL" id="RCU49252.1"/>
    </source>
</evidence>
<dbReference type="Pfam" id="PF13583">
    <property type="entry name" value="Reprolysin_4"/>
    <property type="match status" value="1"/>
</dbReference>
<dbReference type="PROSITE" id="PS50853">
    <property type="entry name" value="FN3"/>
    <property type="match status" value="1"/>
</dbReference>
<feature type="domain" description="Fibronectin type-III" evidence="3">
    <location>
        <begin position="742"/>
        <end position="830"/>
    </location>
</feature>
<dbReference type="AlphaFoldDB" id="A0A368NFA0"/>
<feature type="chain" id="PRO_5017025449" evidence="1">
    <location>
        <begin position="22"/>
        <end position="1018"/>
    </location>
</feature>
<proteinExistence type="predicted"/>
<dbReference type="SUPFAM" id="SSF55486">
    <property type="entry name" value="Metalloproteases ('zincins'), catalytic domain"/>
    <property type="match status" value="1"/>
</dbReference>
<dbReference type="InterPro" id="IPR003961">
    <property type="entry name" value="FN3_dom"/>
</dbReference>
<dbReference type="Proteomes" id="UP000252558">
    <property type="component" value="Unassembled WGS sequence"/>
</dbReference>
<accession>A0A368NFA0</accession>
<dbReference type="Gene3D" id="2.60.120.380">
    <property type="match status" value="1"/>
</dbReference>